<dbReference type="GeneID" id="28833749"/>
<feature type="compositionally biased region" description="Basic and acidic residues" evidence="1">
    <location>
        <begin position="90"/>
        <end position="102"/>
    </location>
</feature>
<evidence type="ECO:0000313" key="3">
    <source>
        <dbReference type="Proteomes" id="UP000091956"/>
    </source>
</evidence>
<reference evidence="3" key="2">
    <citation type="journal article" date="2018" name="Nat. Commun.">
        <title>Extreme sensitivity to ultraviolet light in the fungal pathogen causing white-nose syndrome of bats.</title>
        <authorList>
            <person name="Palmer J.M."/>
            <person name="Drees K.P."/>
            <person name="Foster J.T."/>
            <person name="Lindner D.L."/>
        </authorList>
    </citation>
    <scope>NUCLEOTIDE SEQUENCE [LARGE SCALE GENOMIC DNA]</scope>
    <source>
        <strain evidence="3">UAMH 10579</strain>
    </source>
</reference>
<organism evidence="2 3">
    <name type="scientific">Pseudogymnoascus verrucosus</name>
    <dbReference type="NCBI Taxonomy" id="342668"/>
    <lineage>
        <taxon>Eukaryota</taxon>
        <taxon>Fungi</taxon>
        <taxon>Dikarya</taxon>
        <taxon>Ascomycota</taxon>
        <taxon>Pezizomycotina</taxon>
        <taxon>Leotiomycetes</taxon>
        <taxon>Thelebolales</taxon>
        <taxon>Thelebolaceae</taxon>
        <taxon>Pseudogymnoascus</taxon>
    </lineage>
</organism>
<feature type="compositionally biased region" description="Polar residues" evidence="1">
    <location>
        <begin position="1"/>
        <end position="20"/>
    </location>
</feature>
<feature type="compositionally biased region" description="Basic residues" evidence="1">
    <location>
        <begin position="285"/>
        <end position="294"/>
    </location>
</feature>
<feature type="compositionally biased region" description="Low complexity" evidence="1">
    <location>
        <begin position="198"/>
        <end position="215"/>
    </location>
</feature>
<protein>
    <submittedName>
        <fullName evidence="2">Uncharacterized protein</fullName>
    </submittedName>
</protein>
<dbReference type="AlphaFoldDB" id="A0A2P2SXD9"/>
<name>A0A2P2SXD9_9PEZI</name>
<feature type="region of interest" description="Disordered" evidence="1">
    <location>
        <begin position="1"/>
        <end position="27"/>
    </location>
</feature>
<feature type="compositionally biased region" description="Acidic residues" evidence="1">
    <location>
        <begin position="103"/>
        <end position="116"/>
    </location>
</feature>
<feature type="compositionally biased region" description="Basic and acidic residues" evidence="1">
    <location>
        <begin position="244"/>
        <end position="261"/>
    </location>
</feature>
<feature type="region of interest" description="Disordered" evidence="1">
    <location>
        <begin position="72"/>
        <end position="294"/>
    </location>
</feature>
<dbReference type="OrthoDB" id="3440392at2759"/>
<keyword evidence="3" id="KW-1185">Reference proteome</keyword>
<dbReference type="Proteomes" id="UP000091956">
    <property type="component" value="Unassembled WGS sequence"/>
</dbReference>
<dbReference type="EMBL" id="KV460206">
    <property type="protein sequence ID" value="OBU01529.1"/>
    <property type="molecule type" value="Genomic_DNA"/>
</dbReference>
<accession>A0A2P2SXD9</accession>
<feature type="compositionally biased region" description="Basic and acidic residues" evidence="1">
    <location>
        <begin position="187"/>
        <end position="197"/>
    </location>
</feature>
<evidence type="ECO:0000313" key="2">
    <source>
        <dbReference type="EMBL" id="OBU01529.1"/>
    </source>
</evidence>
<feature type="compositionally biased region" description="Basic and acidic residues" evidence="1">
    <location>
        <begin position="145"/>
        <end position="158"/>
    </location>
</feature>
<evidence type="ECO:0000256" key="1">
    <source>
        <dbReference type="SAM" id="MobiDB-lite"/>
    </source>
</evidence>
<dbReference type="RefSeq" id="XP_018135261.1">
    <property type="nucleotide sequence ID" value="XM_018269895.1"/>
</dbReference>
<reference evidence="2 3" key="1">
    <citation type="submission" date="2016-03" db="EMBL/GenBank/DDBJ databases">
        <title>Comparative genomics of Pseudogymnoascus destructans, the fungus causing white-nose syndrome of bats.</title>
        <authorList>
            <person name="Palmer J.M."/>
            <person name="Drees K.P."/>
            <person name="Foster J.T."/>
            <person name="Lindner D.L."/>
        </authorList>
    </citation>
    <scope>NUCLEOTIDE SEQUENCE [LARGE SCALE GENOMIC DNA]</scope>
    <source>
        <strain evidence="2 3">UAMH 10579</strain>
    </source>
</reference>
<proteinExistence type="predicted"/>
<feature type="compositionally biased region" description="Basic and acidic residues" evidence="1">
    <location>
        <begin position="275"/>
        <end position="284"/>
    </location>
</feature>
<sequence>MSESNQQQQVSNGTENNVQWAATHVAPAPGVVTQVRSETTTYATDGDRFVERHEVLAGPLGEEEGYVEKREGHLGVPSGGVVEEVEEEREIGLLEPEGKGGDGIEEEGEEEEDEGGEKEIGAVNGDAGGVVGEEDLTAAAAGIIGKEDEGEGTKEPEPSKAGTPDQGATTSTKKAEGGPAAAAVADETDKKAEKKAETGPAATVAAEAAGEAPVRAAREKEAEVTSTSLPSGASGGEVEEAGGGEDRKRKAEGGHGEGEKRGRGRPAKGEGNAGKGKEPVEGTRRSTRAKGRSE</sequence>
<gene>
    <name evidence="2" type="ORF">VE01_00363</name>
</gene>